<dbReference type="GO" id="GO:0005634">
    <property type="term" value="C:nucleus"/>
    <property type="evidence" value="ECO:0007669"/>
    <property type="project" value="UniProtKB-SubCell"/>
</dbReference>
<name>A0AAV7ZH37_9EUKA</name>
<comment type="subcellular location">
    <subcellularLocation>
        <location evidence="2">Membrane</location>
        <topology evidence="2">Multi-pass membrane protein</topology>
    </subcellularLocation>
    <subcellularLocation>
        <location evidence="1">Nucleus</location>
    </subcellularLocation>
</comment>
<evidence type="ECO:0000256" key="3">
    <source>
        <dbReference type="ARBA" id="ARBA00009825"/>
    </source>
</evidence>
<evidence type="ECO:0000256" key="9">
    <source>
        <dbReference type="ARBA" id="ARBA00023242"/>
    </source>
</evidence>
<comment type="caution">
    <text evidence="12">The sequence shown here is derived from an EMBL/GenBank/DDBJ whole genome shotgun (WGS) entry which is preliminary data.</text>
</comment>
<dbReference type="GO" id="GO:0000124">
    <property type="term" value="C:SAGA complex"/>
    <property type="evidence" value="ECO:0007669"/>
    <property type="project" value="InterPro"/>
</dbReference>
<dbReference type="InterPro" id="IPR037802">
    <property type="entry name" value="SGF29"/>
</dbReference>
<evidence type="ECO:0000256" key="7">
    <source>
        <dbReference type="ARBA" id="ARBA00023136"/>
    </source>
</evidence>
<evidence type="ECO:0000256" key="6">
    <source>
        <dbReference type="ARBA" id="ARBA00023015"/>
    </source>
</evidence>
<dbReference type="PANTHER" id="PTHR21539:SF0">
    <property type="entry name" value="SAGA-ASSOCIATED FACTOR 29"/>
    <property type="match status" value="1"/>
</dbReference>
<dbReference type="InterPro" id="IPR007915">
    <property type="entry name" value="TMEM258/Ost5"/>
</dbReference>
<organism evidence="12 13">
    <name type="scientific">Anaeramoeba flamelloides</name>
    <dbReference type="NCBI Taxonomy" id="1746091"/>
    <lineage>
        <taxon>Eukaryota</taxon>
        <taxon>Metamonada</taxon>
        <taxon>Anaeramoebidae</taxon>
        <taxon>Anaeramoeba</taxon>
    </lineage>
</organism>
<keyword evidence="9" id="KW-0539">Nucleus</keyword>
<keyword evidence="4 10" id="KW-0812">Transmembrane</keyword>
<evidence type="ECO:0000256" key="5">
    <source>
        <dbReference type="ARBA" id="ARBA00022989"/>
    </source>
</evidence>
<dbReference type="CDD" id="cd20394">
    <property type="entry name" value="Tudor_SGF29_rpt2"/>
    <property type="match status" value="1"/>
</dbReference>
<evidence type="ECO:0000256" key="4">
    <source>
        <dbReference type="ARBA" id="ARBA00022692"/>
    </source>
</evidence>
<feature type="transmembrane region" description="Helical" evidence="10">
    <location>
        <begin position="20"/>
        <end position="42"/>
    </location>
</feature>
<sequence length="336" mass="38158">MSTTEFVPFSAFVPPSLHPVFALIFMTLGIMTSILLVSISFVGSKATRTLKLQMSLAVFASAFCGFGSLFLFLWSKVFPMNQELSESLDKSCKDLYKEETKYFDYIKKIKETAPNLKNYKTNKSKKIDQAFESILSYHEEAREVIQRKIRYANEGLKTTNLLIKKYVQQELISKLPAWEGSSNPPPLCGKIPANNNYIASNGDLVAASIPDENTGSAIILCHVKTYSKTTQEYKLVDFFEDLNKGPSYYTLPKEDVIPIPRTLSSKHLSQTEFSKNEKVLAVYPETTTFYPAIVLESPGSRTKKGFDTFYYSLRFVNDFVEQIEVYARFVIPNNEK</sequence>
<dbReference type="InterPro" id="IPR047287">
    <property type="entry name" value="Tudor_SGF29_rpt2"/>
</dbReference>
<evidence type="ECO:0000256" key="1">
    <source>
        <dbReference type="ARBA" id="ARBA00004123"/>
    </source>
</evidence>
<dbReference type="GO" id="GO:0008250">
    <property type="term" value="C:oligosaccharyltransferase complex"/>
    <property type="evidence" value="ECO:0007669"/>
    <property type="project" value="InterPro"/>
</dbReference>
<evidence type="ECO:0000256" key="10">
    <source>
        <dbReference type="SAM" id="Phobius"/>
    </source>
</evidence>
<dbReference type="Proteomes" id="UP001146793">
    <property type="component" value="Unassembled WGS sequence"/>
</dbReference>
<dbReference type="PROSITE" id="PS51518">
    <property type="entry name" value="SGF29_C"/>
    <property type="match status" value="1"/>
</dbReference>
<dbReference type="PANTHER" id="PTHR21539">
    <property type="entry name" value="SAGA-ASSOCIATED FACTOR 29"/>
    <property type="match status" value="1"/>
</dbReference>
<evidence type="ECO:0000313" key="13">
    <source>
        <dbReference type="Proteomes" id="UP001146793"/>
    </source>
</evidence>
<reference evidence="12" key="1">
    <citation type="submission" date="2022-08" db="EMBL/GenBank/DDBJ databases">
        <title>Novel sulphate-reducing endosymbionts in the free-living metamonad Anaeramoeba.</title>
        <authorList>
            <person name="Jerlstrom-Hultqvist J."/>
            <person name="Cepicka I."/>
            <person name="Gallot-Lavallee L."/>
            <person name="Salas-Leiva D."/>
            <person name="Curtis B.A."/>
            <person name="Zahonova K."/>
            <person name="Pipaliya S."/>
            <person name="Dacks J."/>
            <person name="Roger A.J."/>
        </authorList>
    </citation>
    <scope>NUCLEOTIDE SEQUENCE</scope>
    <source>
        <strain evidence="12">Busselton2</strain>
    </source>
</reference>
<comment type="similarity">
    <text evidence="3">Belongs to the OST5 family.</text>
</comment>
<keyword evidence="5 10" id="KW-1133">Transmembrane helix</keyword>
<feature type="transmembrane region" description="Helical" evidence="10">
    <location>
        <begin position="54"/>
        <end position="74"/>
    </location>
</feature>
<gene>
    <name evidence="12" type="ORF">M0812_15809</name>
</gene>
<keyword evidence="8" id="KW-0804">Transcription</keyword>
<dbReference type="Pfam" id="PF07039">
    <property type="entry name" value="SGF29_Tudor"/>
    <property type="match status" value="1"/>
</dbReference>
<evidence type="ECO:0000259" key="11">
    <source>
        <dbReference type="PROSITE" id="PS51518"/>
    </source>
</evidence>
<proteinExistence type="inferred from homology"/>
<dbReference type="Pfam" id="PF05251">
    <property type="entry name" value="Ost5"/>
    <property type="match status" value="1"/>
</dbReference>
<dbReference type="InterPro" id="IPR010750">
    <property type="entry name" value="SGF29_tudor-like_dom"/>
</dbReference>
<evidence type="ECO:0000256" key="8">
    <source>
        <dbReference type="ARBA" id="ARBA00023163"/>
    </source>
</evidence>
<accession>A0AAV7ZH37</accession>
<feature type="domain" description="SGF29 C-terminal" evidence="11">
    <location>
        <begin position="195"/>
        <end position="336"/>
    </location>
</feature>
<evidence type="ECO:0000313" key="12">
    <source>
        <dbReference type="EMBL" id="KAJ3439770.1"/>
    </source>
</evidence>
<dbReference type="Gene3D" id="2.30.30.140">
    <property type="match status" value="2"/>
</dbReference>
<evidence type="ECO:0000256" key="2">
    <source>
        <dbReference type="ARBA" id="ARBA00004141"/>
    </source>
</evidence>
<protein>
    <recommendedName>
        <fullName evidence="11">SGF29 C-terminal domain-containing protein</fullName>
    </recommendedName>
</protein>
<dbReference type="AlphaFoldDB" id="A0AAV7ZH37"/>
<keyword evidence="7 10" id="KW-0472">Membrane</keyword>
<keyword evidence="6" id="KW-0805">Transcription regulation</keyword>
<dbReference type="EMBL" id="JANTQA010000032">
    <property type="protein sequence ID" value="KAJ3439770.1"/>
    <property type="molecule type" value="Genomic_DNA"/>
</dbReference>